<evidence type="ECO:0000313" key="4">
    <source>
        <dbReference type="Proteomes" id="UP000601768"/>
    </source>
</evidence>
<reference evidence="3" key="1">
    <citation type="journal article" date="2018" name="Int. J. Syst. Evol. Microbiol.">
        <title>Neptunicella marina gen. nov., sp. nov., isolated from surface seawater.</title>
        <authorList>
            <person name="Liu X."/>
            <person name="Lai Q."/>
            <person name="Du Y."/>
            <person name="Zhang X."/>
            <person name="Liu Z."/>
            <person name="Sun F."/>
            <person name="Shao Z."/>
        </authorList>
    </citation>
    <scope>NUCLEOTIDE SEQUENCE</scope>
    <source>
        <strain evidence="3">S27-2</strain>
    </source>
</reference>
<dbReference type="EMBL" id="JACNEP010000002">
    <property type="protein sequence ID" value="MBC3764847.1"/>
    <property type="molecule type" value="Genomic_DNA"/>
</dbReference>
<keyword evidence="4" id="KW-1185">Reference proteome</keyword>
<accession>A0A8J6ISE0</accession>
<dbReference type="RefSeq" id="WP_186505320.1">
    <property type="nucleotide sequence ID" value="NZ_JACNEP010000002.1"/>
</dbReference>
<reference evidence="3" key="2">
    <citation type="submission" date="2020-08" db="EMBL/GenBank/DDBJ databases">
        <authorList>
            <person name="Lai Q."/>
        </authorList>
    </citation>
    <scope>NUCLEOTIDE SEQUENCE</scope>
    <source>
        <strain evidence="3">S27-2</strain>
    </source>
</reference>
<dbReference type="GO" id="GO:0004181">
    <property type="term" value="F:metallocarboxypeptidase activity"/>
    <property type="evidence" value="ECO:0007669"/>
    <property type="project" value="InterPro"/>
</dbReference>
<evidence type="ECO:0000256" key="1">
    <source>
        <dbReference type="SAM" id="SignalP"/>
    </source>
</evidence>
<comment type="caution">
    <text evidence="3">The sequence shown here is derived from an EMBL/GenBank/DDBJ whole genome shotgun (WGS) entry which is preliminary data.</text>
</comment>
<proteinExistence type="predicted"/>
<name>A0A8J6ISE0_9ALTE</name>
<dbReference type="SUPFAM" id="SSF53187">
    <property type="entry name" value="Zn-dependent exopeptidases"/>
    <property type="match status" value="1"/>
</dbReference>
<dbReference type="InterPro" id="IPR000834">
    <property type="entry name" value="Peptidase_M14"/>
</dbReference>
<dbReference type="GO" id="GO:0008270">
    <property type="term" value="F:zinc ion binding"/>
    <property type="evidence" value="ECO:0007669"/>
    <property type="project" value="InterPro"/>
</dbReference>
<dbReference type="AlphaFoldDB" id="A0A8J6ISE0"/>
<sequence length="453" mass="51109">MKLKLVNIILLFVCFHASAQFTDSDWQRARVGGLDKMQIKPADIQSHLQHLKSYPWLTSEVAGQSVEKRNIHLIHAGQGPVKVFMWSQMHGNESTATAALFDFLQLIDQHPQWRSSWQDKISLFIMPMVNPDGANASRRYNAQDIDINRDAARLQTPEGQLLMKTAQQIQPDFGFNLHDQNRYYAVGQSDKPATISVLAPAFNVAKDINLKRRQAMQLISQLVFDVPHNLGGFIGRYNDTFEPRAFGDNFSKMGIRTILIESGGYPDDNNRQVARLANLKMYVYAINSIAQQQYLTTDYTKYDTIPFNRSNGFVDMKVNKVRVESAGQSYVTDIAIKTQPHFKGGHVVEVGDSSTTRAYTDVDATNWLYVGCKRLESAKQPQELTYTKYMAFLKQGICLFDDDKKLTNSSGLPVFFADKANTTIPQRGMPAAFILKNKQGENKAILGNKSISF</sequence>
<dbReference type="Gene3D" id="3.40.630.10">
    <property type="entry name" value="Zn peptidases"/>
    <property type="match status" value="1"/>
</dbReference>
<feature type="chain" id="PRO_5035148236" evidence="1">
    <location>
        <begin position="20"/>
        <end position="453"/>
    </location>
</feature>
<feature type="domain" description="Peptidase M14" evidence="2">
    <location>
        <begin position="45"/>
        <end position="150"/>
    </location>
</feature>
<dbReference type="Pfam" id="PF00246">
    <property type="entry name" value="Peptidase_M14"/>
    <property type="match status" value="1"/>
</dbReference>
<dbReference type="GO" id="GO:0006508">
    <property type="term" value="P:proteolysis"/>
    <property type="evidence" value="ECO:0007669"/>
    <property type="project" value="InterPro"/>
</dbReference>
<dbReference type="Proteomes" id="UP000601768">
    <property type="component" value="Unassembled WGS sequence"/>
</dbReference>
<evidence type="ECO:0000259" key="2">
    <source>
        <dbReference type="Pfam" id="PF00246"/>
    </source>
</evidence>
<feature type="signal peptide" evidence="1">
    <location>
        <begin position="1"/>
        <end position="19"/>
    </location>
</feature>
<evidence type="ECO:0000313" key="3">
    <source>
        <dbReference type="EMBL" id="MBC3764847.1"/>
    </source>
</evidence>
<keyword evidence="1" id="KW-0732">Signal</keyword>
<gene>
    <name evidence="3" type="ORF">H8B19_03095</name>
</gene>
<protein>
    <submittedName>
        <fullName evidence="3">Peptidase M14</fullName>
    </submittedName>
</protein>
<organism evidence="3 4">
    <name type="scientific">Neptunicella marina</name>
    <dbReference type="NCBI Taxonomy" id="2125989"/>
    <lineage>
        <taxon>Bacteria</taxon>
        <taxon>Pseudomonadati</taxon>
        <taxon>Pseudomonadota</taxon>
        <taxon>Gammaproteobacteria</taxon>
        <taxon>Alteromonadales</taxon>
        <taxon>Alteromonadaceae</taxon>
        <taxon>Neptunicella</taxon>
    </lineage>
</organism>